<name>A0A6J4Q5H7_9BACT</name>
<accession>A0A6J4Q5H7</accession>
<feature type="compositionally biased region" description="Low complexity" evidence="1">
    <location>
        <begin position="195"/>
        <end position="210"/>
    </location>
</feature>
<organism evidence="2">
    <name type="scientific">uncultured Phycisphaerae bacterium</name>
    <dbReference type="NCBI Taxonomy" id="904963"/>
    <lineage>
        <taxon>Bacteria</taxon>
        <taxon>Pseudomonadati</taxon>
        <taxon>Planctomycetota</taxon>
        <taxon>Phycisphaerae</taxon>
        <taxon>environmental samples</taxon>
    </lineage>
</organism>
<protein>
    <submittedName>
        <fullName evidence="2">Uncharacterized protein</fullName>
    </submittedName>
</protein>
<evidence type="ECO:0000313" key="2">
    <source>
        <dbReference type="EMBL" id="CAA9431228.1"/>
    </source>
</evidence>
<feature type="region of interest" description="Disordered" evidence="1">
    <location>
        <begin position="114"/>
        <end position="241"/>
    </location>
</feature>
<feature type="compositionally biased region" description="Low complexity" evidence="1">
    <location>
        <begin position="231"/>
        <end position="241"/>
    </location>
</feature>
<feature type="compositionally biased region" description="Low complexity" evidence="1">
    <location>
        <begin position="114"/>
        <end position="137"/>
    </location>
</feature>
<proteinExistence type="predicted"/>
<dbReference type="EMBL" id="CADCUQ010000807">
    <property type="protein sequence ID" value="CAA9431228.1"/>
    <property type="molecule type" value="Genomic_DNA"/>
</dbReference>
<reference evidence="2" key="1">
    <citation type="submission" date="2020-02" db="EMBL/GenBank/DDBJ databases">
        <authorList>
            <person name="Meier V. D."/>
        </authorList>
    </citation>
    <scope>NUCLEOTIDE SEQUENCE</scope>
    <source>
        <strain evidence="2">AVDCRST_MAG64</strain>
    </source>
</reference>
<sequence length="241" mass="24491">MRADACDAVLRRVHDELAERGLLSDEGYLDGKARPVGPVSKHRQATCGKVSGGFAKGYKPHAFVTERRRIAAWSVTGLTVAERGVAAALLPHAAARLTADAVVMLDGNYDPAPLAAQGGRRPAGRVPAAPAEGPAAGRPRRAPPGDAAADGRAARRGASWCGAGTSGRTRRAPRAEGAGRGRAGVRRADAHGRRAGAAAGVGPHAAARAAVGRREEDPVRRPAQGAGGPGTTATDGRGVRA</sequence>
<dbReference type="AlphaFoldDB" id="A0A6J4Q5H7"/>
<gene>
    <name evidence="2" type="ORF">AVDCRST_MAG64-3510</name>
</gene>
<evidence type="ECO:0000256" key="1">
    <source>
        <dbReference type="SAM" id="MobiDB-lite"/>
    </source>
</evidence>